<protein>
    <submittedName>
        <fullName evidence="2">GNAT family protein</fullName>
        <ecNumber evidence="2">2.-.-.-</ecNumber>
    </submittedName>
</protein>
<dbReference type="Proteomes" id="UP001451571">
    <property type="component" value="Chromosome"/>
</dbReference>
<dbReference type="PANTHER" id="PTHR43792:SF1">
    <property type="entry name" value="N-ACETYLTRANSFERASE DOMAIN-CONTAINING PROTEIN"/>
    <property type="match status" value="1"/>
</dbReference>
<feature type="domain" description="N-acetyltransferase" evidence="1">
    <location>
        <begin position="8"/>
        <end position="170"/>
    </location>
</feature>
<gene>
    <name evidence="2" type="ORF">V6984_04720</name>
</gene>
<proteinExistence type="predicted"/>
<dbReference type="SUPFAM" id="SSF55729">
    <property type="entry name" value="Acyl-CoA N-acyltransferases (Nat)"/>
    <property type="match status" value="1"/>
</dbReference>
<dbReference type="PANTHER" id="PTHR43792">
    <property type="entry name" value="GNAT FAMILY, PUTATIVE (AFU_ORTHOLOGUE AFUA_3G00765)-RELATED-RELATED"/>
    <property type="match status" value="1"/>
</dbReference>
<dbReference type="Gene3D" id="3.40.630.30">
    <property type="match status" value="1"/>
</dbReference>
<dbReference type="PROSITE" id="PS51186">
    <property type="entry name" value="GNAT"/>
    <property type="match status" value="1"/>
</dbReference>
<dbReference type="EC" id="2.-.-.-" evidence="2"/>
<dbReference type="EMBL" id="CP146256">
    <property type="protein sequence ID" value="XAH75082.1"/>
    <property type="molecule type" value="Genomic_DNA"/>
</dbReference>
<dbReference type="RefSeq" id="WP_342758645.1">
    <property type="nucleotide sequence ID" value="NZ_CP146256.1"/>
</dbReference>
<evidence type="ECO:0000313" key="2">
    <source>
        <dbReference type="EMBL" id="XAH75082.1"/>
    </source>
</evidence>
<dbReference type="InterPro" id="IPR016181">
    <property type="entry name" value="Acyl_CoA_acyltransferase"/>
</dbReference>
<dbReference type="CDD" id="cd04301">
    <property type="entry name" value="NAT_SF"/>
    <property type="match status" value="1"/>
</dbReference>
<dbReference type="Pfam" id="PF13302">
    <property type="entry name" value="Acetyltransf_3"/>
    <property type="match status" value="1"/>
</dbReference>
<evidence type="ECO:0000259" key="1">
    <source>
        <dbReference type="PROSITE" id="PS51186"/>
    </source>
</evidence>
<name>A0ABZ3EZM3_9FIRM</name>
<keyword evidence="3" id="KW-1185">Reference proteome</keyword>
<reference evidence="2 3" key="1">
    <citation type="submission" date="2024-02" db="EMBL/GenBank/DDBJ databases">
        <title>Bacterial strain from lacustrine sediment.</title>
        <authorList>
            <person name="Petit C."/>
            <person name="Fadhlaoui K."/>
        </authorList>
    </citation>
    <scope>NUCLEOTIDE SEQUENCE [LARGE SCALE GENOMIC DNA]</scope>
    <source>
        <strain evidence="2 3">IPX-CK</strain>
    </source>
</reference>
<sequence length="177" mass="20765">MKIETQRLIVRNFELRDKEDLCEYMLQRVRAEFESYPDFTVQKADQEIEYRTGSDEFFAIELKASHKVIGNVYLGKRDFNAKELGYVLNENYQNQGYGTEACTAAINYTFAHGIHRIFAECAPGNVPSWKLMEKCGLKKEAHFIKNISFHNDEQGRPIYWDTYVYAILNQDEGRLKR</sequence>
<keyword evidence="2" id="KW-0808">Transferase</keyword>
<evidence type="ECO:0000313" key="3">
    <source>
        <dbReference type="Proteomes" id="UP001451571"/>
    </source>
</evidence>
<dbReference type="InterPro" id="IPR051531">
    <property type="entry name" value="N-acetyltransferase"/>
</dbReference>
<organism evidence="2 3">
    <name type="scientific">Kineothrix sedimenti</name>
    <dbReference type="NCBI Taxonomy" id="3123317"/>
    <lineage>
        <taxon>Bacteria</taxon>
        <taxon>Bacillati</taxon>
        <taxon>Bacillota</taxon>
        <taxon>Clostridia</taxon>
        <taxon>Lachnospirales</taxon>
        <taxon>Lachnospiraceae</taxon>
        <taxon>Kineothrix</taxon>
    </lineage>
</organism>
<accession>A0ABZ3EZM3</accession>
<dbReference type="InterPro" id="IPR000182">
    <property type="entry name" value="GNAT_dom"/>
</dbReference>
<dbReference type="GO" id="GO:0016740">
    <property type="term" value="F:transferase activity"/>
    <property type="evidence" value="ECO:0007669"/>
    <property type="project" value="UniProtKB-KW"/>
</dbReference>